<gene>
    <name evidence="5" type="ORF">J0911_08105</name>
</gene>
<feature type="domain" description="HTH araC/xylS-type" evidence="4">
    <location>
        <begin position="39"/>
        <end position="137"/>
    </location>
</feature>
<evidence type="ECO:0000256" key="3">
    <source>
        <dbReference type="ARBA" id="ARBA00023163"/>
    </source>
</evidence>
<dbReference type="Pfam" id="PF12833">
    <property type="entry name" value="HTH_18"/>
    <property type="match status" value="1"/>
</dbReference>
<dbReference type="InterPro" id="IPR018060">
    <property type="entry name" value="HTH_AraC"/>
</dbReference>
<sequence length="142" mass="15652">MSSDAVEHVVTTGLLTVQRHNYTDALTGRTRSLGPQQVRRAVELIEERPDAVSSIAELARDVGASARALQAGFRRYLDSTPGEYLRSARLKRARADLRGGAASVSEVAARWGYSNIGRFAAEYRNRYGERPGETLKHAHART</sequence>
<dbReference type="Proteomes" id="UP000664617">
    <property type="component" value="Unassembled WGS sequence"/>
</dbReference>
<dbReference type="Gene3D" id="1.10.10.60">
    <property type="entry name" value="Homeodomain-like"/>
    <property type="match status" value="1"/>
</dbReference>
<proteinExistence type="predicted"/>
<dbReference type="InterPro" id="IPR009057">
    <property type="entry name" value="Homeodomain-like_sf"/>
</dbReference>
<evidence type="ECO:0000256" key="1">
    <source>
        <dbReference type="ARBA" id="ARBA00023015"/>
    </source>
</evidence>
<dbReference type="PANTHER" id="PTHR46796:SF12">
    <property type="entry name" value="HTH-TYPE DNA-BINDING TRANSCRIPTIONAL ACTIVATOR EUTR"/>
    <property type="match status" value="1"/>
</dbReference>
<keyword evidence="2" id="KW-0238">DNA-binding</keyword>
<accession>A0ABS3I7S8</accession>
<evidence type="ECO:0000259" key="4">
    <source>
        <dbReference type="PROSITE" id="PS01124"/>
    </source>
</evidence>
<dbReference type="SMART" id="SM00342">
    <property type="entry name" value="HTH_ARAC"/>
    <property type="match status" value="1"/>
</dbReference>
<evidence type="ECO:0000313" key="6">
    <source>
        <dbReference type="Proteomes" id="UP000664617"/>
    </source>
</evidence>
<keyword evidence="1" id="KW-0805">Transcription regulation</keyword>
<dbReference type="SUPFAM" id="SSF46689">
    <property type="entry name" value="Homeodomain-like"/>
    <property type="match status" value="2"/>
</dbReference>
<keyword evidence="3" id="KW-0804">Transcription</keyword>
<comment type="caution">
    <text evidence="5">The sequence shown here is derived from an EMBL/GenBank/DDBJ whole genome shotgun (WGS) entry which is preliminary data.</text>
</comment>
<name>A0ABS3I7S8_9MICO</name>
<protein>
    <submittedName>
        <fullName evidence="5">Helix-turn-helix transcriptional regulator</fullName>
    </submittedName>
</protein>
<dbReference type="PANTHER" id="PTHR46796">
    <property type="entry name" value="HTH-TYPE TRANSCRIPTIONAL ACTIVATOR RHAS-RELATED"/>
    <property type="match status" value="1"/>
</dbReference>
<dbReference type="EMBL" id="JAFMPK010000032">
    <property type="protein sequence ID" value="MBO0608994.1"/>
    <property type="molecule type" value="Genomic_DNA"/>
</dbReference>
<keyword evidence="6" id="KW-1185">Reference proteome</keyword>
<evidence type="ECO:0000313" key="5">
    <source>
        <dbReference type="EMBL" id="MBO0608994.1"/>
    </source>
</evidence>
<organism evidence="5 6">
    <name type="scientific">Myceligenerans salitolerans</name>
    <dbReference type="NCBI Taxonomy" id="1230528"/>
    <lineage>
        <taxon>Bacteria</taxon>
        <taxon>Bacillati</taxon>
        <taxon>Actinomycetota</taxon>
        <taxon>Actinomycetes</taxon>
        <taxon>Micrococcales</taxon>
        <taxon>Promicromonosporaceae</taxon>
        <taxon>Myceligenerans</taxon>
    </lineage>
</organism>
<dbReference type="InterPro" id="IPR050204">
    <property type="entry name" value="AraC_XylS_family_regulators"/>
</dbReference>
<dbReference type="PROSITE" id="PS01124">
    <property type="entry name" value="HTH_ARAC_FAMILY_2"/>
    <property type="match status" value="1"/>
</dbReference>
<evidence type="ECO:0000256" key="2">
    <source>
        <dbReference type="ARBA" id="ARBA00023125"/>
    </source>
</evidence>
<reference evidence="6" key="1">
    <citation type="submission" date="2023-07" db="EMBL/GenBank/DDBJ databases">
        <title>Myceligenerans salitolerans sp. nov., a halotolerant actinomycete isolated from a salt lake in Xinjiang, China.</title>
        <authorList>
            <person name="Guan T."/>
        </authorList>
    </citation>
    <scope>NUCLEOTIDE SEQUENCE [LARGE SCALE GENOMIC DNA]</scope>
    <source>
        <strain evidence="6">XHU 5031</strain>
    </source>
</reference>